<feature type="region of interest" description="Disordered" evidence="1">
    <location>
        <begin position="1"/>
        <end position="61"/>
    </location>
</feature>
<proteinExistence type="predicted"/>
<name>A0A6J4IT45_9ACTN</name>
<protein>
    <submittedName>
        <fullName evidence="2">Uncharacterized protein</fullName>
    </submittedName>
</protein>
<reference evidence="2" key="1">
    <citation type="submission" date="2020-02" db="EMBL/GenBank/DDBJ databases">
        <authorList>
            <person name="Meier V. D."/>
        </authorList>
    </citation>
    <scope>NUCLEOTIDE SEQUENCE</scope>
    <source>
        <strain evidence="2">AVDCRST_MAG57</strain>
    </source>
</reference>
<dbReference type="AlphaFoldDB" id="A0A6J4IT45"/>
<dbReference type="EMBL" id="CADCTI010000220">
    <property type="protein sequence ID" value="CAA9261321.1"/>
    <property type="molecule type" value="Genomic_DNA"/>
</dbReference>
<evidence type="ECO:0000256" key="1">
    <source>
        <dbReference type="SAM" id="MobiDB-lite"/>
    </source>
</evidence>
<evidence type="ECO:0000313" key="2">
    <source>
        <dbReference type="EMBL" id="CAA9261321.1"/>
    </source>
</evidence>
<feature type="non-terminal residue" evidence="2">
    <location>
        <position position="1"/>
    </location>
</feature>
<accession>A0A6J4IT45</accession>
<feature type="non-terminal residue" evidence="2">
    <location>
        <position position="61"/>
    </location>
</feature>
<gene>
    <name evidence="2" type="ORF">AVDCRST_MAG57-2654</name>
</gene>
<sequence>AEAPRYRGDPRGGELQRLLREVQGQARLRRRGEGQRVRPSHGPGHLPRLRHQDEPDPRQGL</sequence>
<feature type="compositionally biased region" description="Basic and acidic residues" evidence="1">
    <location>
        <begin position="50"/>
        <end position="61"/>
    </location>
</feature>
<organism evidence="2">
    <name type="scientific">uncultured Blastococcus sp</name>
    <dbReference type="NCBI Taxonomy" id="217144"/>
    <lineage>
        <taxon>Bacteria</taxon>
        <taxon>Bacillati</taxon>
        <taxon>Actinomycetota</taxon>
        <taxon>Actinomycetes</taxon>
        <taxon>Geodermatophilales</taxon>
        <taxon>Geodermatophilaceae</taxon>
        <taxon>Blastococcus</taxon>
        <taxon>environmental samples</taxon>
    </lineage>
</organism>
<feature type="compositionally biased region" description="Basic and acidic residues" evidence="1">
    <location>
        <begin position="1"/>
        <end position="20"/>
    </location>
</feature>